<organism evidence="2 3">
    <name type="scientific">Chryseobacterium luquanense</name>
    <dbReference type="NCBI Taxonomy" id="2983766"/>
    <lineage>
        <taxon>Bacteria</taxon>
        <taxon>Pseudomonadati</taxon>
        <taxon>Bacteroidota</taxon>
        <taxon>Flavobacteriia</taxon>
        <taxon>Flavobacteriales</taxon>
        <taxon>Weeksellaceae</taxon>
        <taxon>Chryseobacterium group</taxon>
        <taxon>Chryseobacterium</taxon>
    </lineage>
</organism>
<dbReference type="InterPro" id="IPR022642">
    <property type="entry name" value="CheR_C"/>
</dbReference>
<evidence type="ECO:0000313" key="2">
    <source>
        <dbReference type="EMBL" id="MCX8534205.1"/>
    </source>
</evidence>
<dbReference type="PRINTS" id="PR00996">
    <property type="entry name" value="CHERMTFRASE"/>
</dbReference>
<gene>
    <name evidence="2" type="ORF">OEA66_17790</name>
</gene>
<keyword evidence="3" id="KW-1185">Reference proteome</keyword>
<dbReference type="PROSITE" id="PS50123">
    <property type="entry name" value="CHER"/>
    <property type="match status" value="1"/>
</dbReference>
<dbReference type="SMART" id="SM00138">
    <property type="entry name" value="MeTrc"/>
    <property type="match status" value="1"/>
</dbReference>
<reference evidence="2" key="1">
    <citation type="submission" date="2022-10" db="EMBL/GenBank/DDBJ databases">
        <title>Chryseobacterium sp. nov., a novel bacterial species.</title>
        <authorList>
            <person name="Cao Y."/>
        </authorList>
    </citation>
    <scope>NUCLEOTIDE SEQUENCE</scope>
    <source>
        <strain evidence="2">KC 927</strain>
    </source>
</reference>
<dbReference type="EMBL" id="JAOVZV010000021">
    <property type="protein sequence ID" value="MCX8534205.1"/>
    <property type="molecule type" value="Genomic_DNA"/>
</dbReference>
<dbReference type="Pfam" id="PF01739">
    <property type="entry name" value="CheR"/>
    <property type="match status" value="1"/>
</dbReference>
<comment type="caution">
    <text evidence="2">The sequence shown here is derived from an EMBL/GenBank/DDBJ whole genome shotgun (WGS) entry which is preliminary data.</text>
</comment>
<dbReference type="SUPFAM" id="SSF53335">
    <property type="entry name" value="S-adenosyl-L-methionine-dependent methyltransferases"/>
    <property type="match status" value="1"/>
</dbReference>
<dbReference type="PANTHER" id="PTHR24422:SF8">
    <property type="entry name" value="CHEMOTAXIS PROTEIN"/>
    <property type="match status" value="1"/>
</dbReference>
<name>A0ABT3Y7R8_9FLAO</name>
<dbReference type="InterPro" id="IPR029063">
    <property type="entry name" value="SAM-dependent_MTases_sf"/>
</dbReference>
<protein>
    <submittedName>
        <fullName evidence="2">Protein-glutamate O-methyltransferase CheR</fullName>
    </submittedName>
</protein>
<sequence length="276" mass="32386">MLEPSIVKDEEIEYLIKDVYDLYGYDFSEYSRASFKRRVNRICLIDRFTSFAELRYTLINDPEYLKRFVEEVTVNVTEMFRDPYFFKALREKILPQLGTYPLIRIWVAGCSTGEEAYSMAILLKEANLYHKSLIYGTDLNPSVLETARSGVFPLQQMKLYSENYMLSGGKKDFSDYYTANYDSAKFDKSLQEKLILSTHNLVSDSSFNSFQLIICRNVLIYFDRGLQERVFKLFDSSLENLGFLALGAKETIRFSKLDKNFHQVEDQRIWKKLDPN</sequence>
<dbReference type="InterPro" id="IPR050903">
    <property type="entry name" value="Bact_Chemotaxis_MeTrfase"/>
</dbReference>
<dbReference type="Pfam" id="PF03705">
    <property type="entry name" value="CheR_N"/>
    <property type="match status" value="1"/>
</dbReference>
<accession>A0ABT3Y7R8</accession>
<evidence type="ECO:0000259" key="1">
    <source>
        <dbReference type="PROSITE" id="PS50123"/>
    </source>
</evidence>
<evidence type="ECO:0000313" key="3">
    <source>
        <dbReference type="Proteomes" id="UP001070176"/>
    </source>
</evidence>
<dbReference type="SUPFAM" id="SSF47757">
    <property type="entry name" value="Chemotaxis receptor methyltransferase CheR, N-terminal domain"/>
    <property type="match status" value="1"/>
</dbReference>
<dbReference type="Proteomes" id="UP001070176">
    <property type="component" value="Unassembled WGS sequence"/>
</dbReference>
<dbReference type="RefSeq" id="WP_267282658.1">
    <property type="nucleotide sequence ID" value="NZ_JAOVZV010000021.1"/>
</dbReference>
<dbReference type="PANTHER" id="PTHR24422">
    <property type="entry name" value="CHEMOTAXIS PROTEIN METHYLTRANSFERASE"/>
    <property type="match status" value="1"/>
</dbReference>
<proteinExistence type="predicted"/>
<dbReference type="InterPro" id="IPR000780">
    <property type="entry name" value="CheR_MeTrfase"/>
</dbReference>
<dbReference type="Gene3D" id="3.40.50.150">
    <property type="entry name" value="Vaccinia Virus protein VP39"/>
    <property type="match status" value="1"/>
</dbReference>
<feature type="domain" description="CheR-type methyltransferase" evidence="1">
    <location>
        <begin position="1"/>
        <end position="252"/>
    </location>
</feature>
<dbReference type="InterPro" id="IPR022641">
    <property type="entry name" value="CheR_N"/>
</dbReference>